<dbReference type="GO" id="GO:0020037">
    <property type="term" value="F:heme binding"/>
    <property type="evidence" value="ECO:0007669"/>
    <property type="project" value="InterPro"/>
</dbReference>
<comment type="caution">
    <text evidence="6">The sequence shown here is derived from an EMBL/GenBank/DDBJ whole genome shotgun (WGS) entry which is preliminary data.</text>
</comment>
<dbReference type="GO" id="GO:0017003">
    <property type="term" value="P:protein-heme linkage"/>
    <property type="evidence" value="ECO:0007669"/>
    <property type="project" value="InterPro"/>
</dbReference>
<evidence type="ECO:0000256" key="1">
    <source>
        <dbReference type="ARBA" id="ARBA00004370"/>
    </source>
</evidence>
<dbReference type="Gene3D" id="2.40.50.140">
    <property type="entry name" value="Nucleic acid-binding proteins"/>
    <property type="match status" value="1"/>
</dbReference>
<evidence type="ECO:0000256" key="3">
    <source>
        <dbReference type="ARBA" id="ARBA00022748"/>
    </source>
</evidence>
<proteinExistence type="predicted"/>
<evidence type="ECO:0000256" key="4">
    <source>
        <dbReference type="ARBA" id="ARBA00023136"/>
    </source>
</evidence>
<dbReference type="GO" id="GO:0005886">
    <property type="term" value="C:plasma membrane"/>
    <property type="evidence" value="ECO:0007669"/>
    <property type="project" value="InterPro"/>
</dbReference>
<reference evidence="6 7" key="1">
    <citation type="submission" date="2015-09" db="EMBL/GenBank/DDBJ databases">
        <title>Draft genome sequence of Kouleothrix aurantiaca JCM 19913.</title>
        <authorList>
            <person name="Hemp J."/>
        </authorList>
    </citation>
    <scope>NUCLEOTIDE SEQUENCE [LARGE SCALE GENOMIC DNA]</scope>
    <source>
        <strain evidence="6 7">COM-B</strain>
    </source>
</reference>
<protein>
    <recommendedName>
        <fullName evidence="8">Cytochrome C biogenesis protein</fullName>
    </recommendedName>
</protein>
<comment type="subcellular location">
    <subcellularLocation>
        <location evidence="1">Membrane</location>
    </subcellularLocation>
</comment>
<keyword evidence="3" id="KW-0201">Cytochrome c-type biogenesis</keyword>
<sequence>MATASSDFGRRGFVLKPLHMIGIAIIVLAIVLGYYGLTSALRPYTTSVAEAISSGRGVQLAGYLVPGEQGRYDANNNFTFQMQDNTGKIVQVVYPKVKPANFEQAISIVAIGHYDSAKNVFQAEDMLVKCPSKYQEQLDQSEG</sequence>
<dbReference type="Proteomes" id="UP000050509">
    <property type="component" value="Unassembled WGS sequence"/>
</dbReference>
<keyword evidence="5" id="KW-1133">Transmembrane helix</keyword>
<dbReference type="EMBL" id="LJCR01002028">
    <property type="protein sequence ID" value="KPV49352.1"/>
    <property type="molecule type" value="Genomic_DNA"/>
</dbReference>
<evidence type="ECO:0008006" key="8">
    <source>
        <dbReference type="Google" id="ProtNLM"/>
    </source>
</evidence>
<evidence type="ECO:0000313" key="7">
    <source>
        <dbReference type="Proteomes" id="UP000050509"/>
    </source>
</evidence>
<dbReference type="GO" id="GO:0017004">
    <property type="term" value="P:cytochrome complex assembly"/>
    <property type="evidence" value="ECO:0007669"/>
    <property type="project" value="UniProtKB-KW"/>
</dbReference>
<keyword evidence="2" id="KW-0479">Metal-binding</keyword>
<keyword evidence="2" id="KW-0408">Iron</keyword>
<dbReference type="AlphaFoldDB" id="A0A0P9FA11"/>
<dbReference type="PATRIC" id="fig|186479.3.peg.3760"/>
<evidence type="ECO:0000256" key="5">
    <source>
        <dbReference type="SAM" id="Phobius"/>
    </source>
</evidence>
<dbReference type="InterPro" id="IPR012340">
    <property type="entry name" value="NA-bd_OB-fold"/>
</dbReference>
<accession>A0A0P9FA11</accession>
<keyword evidence="5" id="KW-0812">Transmembrane</keyword>
<feature type="transmembrane region" description="Helical" evidence="5">
    <location>
        <begin position="18"/>
        <end position="37"/>
    </location>
</feature>
<keyword evidence="2" id="KW-0349">Heme</keyword>
<dbReference type="SUPFAM" id="SSF82093">
    <property type="entry name" value="Heme chaperone CcmE"/>
    <property type="match status" value="1"/>
</dbReference>
<evidence type="ECO:0000256" key="2">
    <source>
        <dbReference type="ARBA" id="ARBA00022617"/>
    </source>
</evidence>
<dbReference type="InterPro" id="IPR004329">
    <property type="entry name" value="CcmE"/>
</dbReference>
<evidence type="ECO:0000313" key="6">
    <source>
        <dbReference type="EMBL" id="KPV49352.1"/>
    </source>
</evidence>
<name>A0A0P9FA11_9CHLR</name>
<dbReference type="Pfam" id="PF03100">
    <property type="entry name" value="CcmE"/>
    <property type="match status" value="1"/>
</dbReference>
<organism evidence="6 7">
    <name type="scientific">Kouleothrix aurantiaca</name>
    <dbReference type="NCBI Taxonomy" id="186479"/>
    <lineage>
        <taxon>Bacteria</taxon>
        <taxon>Bacillati</taxon>
        <taxon>Chloroflexota</taxon>
        <taxon>Chloroflexia</taxon>
        <taxon>Chloroflexales</taxon>
        <taxon>Roseiflexineae</taxon>
        <taxon>Roseiflexaceae</taxon>
        <taxon>Kouleothrix</taxon>
    </lineage>
</organism>
<keyword evidence="7" id="KW-1185">Reference proteome</keyword>
<dbReference type="InterPro" id="IPR036127">
    <property type="entry name" value="CcmE-like_sf"/>
</dbReference>
<gene>
    <name evidence="6" type="ORF">SE17_33140</name>
</gene>
<keyword evidence="4 5" id="KW-0472">Membrane</keyword>